<evidence type="ECO:0000256" key="1">
    <source>
        <dbReference type="ARBA" id="ARBA00023015"/>
    </source>
</evidence>
<keyword evidence="2 4" id="KW-0238">DNA-binding</keyword>
<dbReference type="InterPro" id="IPR036271">
    <property type="entry name" value="Tet_transcr_reg_TetR-rel_C_sf"/>
</dbReference>
<keyword evidence="3" id="KW-0804">Transcription</keyword>
<reference evidence="6 7" key="1">
    <citation type="submission" date="2018-09" db="EMBL/GenBank/DDBJ databases">
        <title>Complete genome sequence of the hydrocarbonoclastic bacterium Alcaligenes aquatilis QD168, isolated from a crude-oil polluted marine sediment of Central Chile.</title>
        <authorList>
            <person name="Duran R.E."/>
            <person name="Barra B."/>
            <person name="Salva-Serra F."/>
            <person name="Mendez V."/>
            <person name="Moore E.R.B."/>
            <person name="Seeger M."/>
        </authorList>
    </citation>
    <scope>NUCLEOTIDE SEQUENCE [LARGE SCALE GENOMIC DNA]</scope>
    <source>
        <strain evidence="6 7">QD168</strain>
    </source>
</reference>
<dbReference type="PANTHER" id="PTHR47506">
    <property type="entry name" value="TRANSCRIPTIONAL REGULATORY PROTEIN"/>
    <property type="match status" value="1"/>
</dbReference>
<evidence type="ECO:0000313" key="7">
    <source>
        <dbReference type="Proteomes" id="UP000268070"/>
    </source>
</evidence>
<keyword evidence="1" id="KW-0805">Transcription regulation</keyword>
<proteinExistence type="predicted"/>
<evidence type="ECO:0000256" key="2">
    <source>
        <dbReference type="ARBA" id="ARBA00023125"/>
    </source>
</evidence>
<dbReference type="Proteomes" id="UP000268070">
    <property type="component" value="Chromosome"/>
</dbReference>
<evidence type="ECO:0000256" key="4">
    <source>
        <dbReference type="PROSITE-ProRule" id="PRU00335"/>
    </source>
</evidence>
<dbReference type="OrthoDB" id="116240at2"/>
<accession>A0A3G2I0V3</accession>
<evidence type="ECO:0000259" key="5">
    <source>
        <dbReference type="PROSITE" id="PS50977"/>
    </source>
</evidence>
<dbReference type="SUPFAM" id="SSF46689">
    <property type="entry name" value="Homeodomain-like"/>
    <property type="match status" value="1"/>
</dbReference>
<dbReference type="SUPFAM" id="SSF48498">
    <property type="entry name" value="Tetracyclin repressor-like, C-terminal domain"/>
    <property type="match status" value="1"/>
</dbReference>
<sequence>MESASEAPKQNRPIGLSTGVYNNHSAGGCQTFPGYLLESTMMKNTKRDTILETALRLFSQYGYGNVGIERIISESDVARMTVYKQFGTKDGLINETLELRHRNFMEDLLQSLEPHTRYSDRIRALFEWHQNWFQSPDFHGCMFIKASEEFGAANPQACAIAQEHKLAILALLEAILQEPFGAKAHQQAVLVFICLEGLIVHANMFPGKDLTQDIYQVLQPLLAP</sequence>
<organism evidence="6 7">
    <name type="scientific">Alcaligenes aquatilis</name>
    <dbReference type="NCBI Taxonomy" id="323284"/>
    <lineage>
        <taxon>Bacteria</taxon>
        <taxon>Pseudomonadati</taxon>
        <taxon>Pseudomonadota</taxon>
        <taxon>Betaproteobacteria</taxon>
        <taxon>Burkholderiales</taxon>
        <taxon>Alcaligenaceae</taxon>
        <taxon>Alcaligenes</taxon>
    </lineage>
</organism>
<dbReference type="GO" id="GO:0003677">
    <property type="term" value="F:DNA binding"/>
    <property type="evidence" value="ECO:0007669"/>
    <property type="project" value="UniProtKB-UniRule"/>
</dbReference>
<dbReference type="EMBL" id="CP032153">
    <property type="protein sequence ID" value="AYN22598.1"/>
    <property type="molecule type" value="Genomic_DNA"/>
</dbReference>
<dbReference type="InterPro" id="IPR009057">
    <property type="entry name" value="Homeodomain-like_sf"/>
</dbReference>
<dbReference type="PANTHER" id="PTHR47506:SF1">
    <property type="entry name" value="HTH-TYPE TRANSCRIPTIONAL REGULATOR YJDC"/>
    <property type="match status" value="1"/>
</dbReference>
<dbReference type="PRINTS" id="PR00455">
    <property type="entry name" value="HTHTETR"/>
</dbReference>
<protein>
    <submittedName>
        <fullName evidence="6">TetR/AcrR family transcriptional regulator</fullName>
    </submittedName>
</protein>
<gene>
    <name evidence="6" type="ORF">D3M96_19780</name>
</gene>
<feature type="DNA-binding region" description="H-T-H motif" evidence="4">
    <location>
        <begin position="67"/>
        <end position="86"/>
    </location>
</feature>
<dbReference type="Gene3D" id="1.10.357.10">
    <property type="entry name" value="Tetracycline Repressor, domain 2"/>
    <property type="match status" value="1"/>
</dbReference>
<dbReference type="KEGG" id="aaqu:D3M96_19780"/>
<name>A0A3G2I0V3_9BURK</name>
<dbReference type="InterPro" id="IPR001647">
    <property type="entry name" value="HTH_TetR"/>
</dbReference>
<evidence type="ECO:0000313" key="6">
    <source>
        <dbReference type="EMBL" id="AYN22598.1"/>
    </source>
</evidence>
<dbReference type="Pfam" id="PF00440">
    <property type="entry name" value="TetR_N"/>
    <property type="match status" value="1"/>
</dbReference>
<feature type="domain" description="HTH tetR-type" evidence="5">
    <location>
        <begin position="44"/>
        <end position="104"/>
    </location>
</feature>
<dbReference type="AlphaFoldDB" id="A0A3G2I0V3"/>
<evidence type="ECO:0000256" key="3">
    <source>
        <dbReference type="ARBA" id="ARBA00023163"/>
    </source>
</evidence>
<dbReference type="PROSITE" id="PS50977">
    <property type="entry name" value="HTH_TETR_2"/>
    <property type="match status" value="1"/>
</dbReference>